<protein>
    <submittedName>
        <fullName evidence="1">Uncharacterized protein</fullName>
    </submittedName>
</protein>
<reference evidence="1" key="1">
    <citation type="submission" date="2021-01" db="EMBL/GenBank/DDBJ databases">
        <title>Intestinitalea alba gen. nov., sp. nov., a novel genus of the family Enterobacteriaceae, isolated from the gut of the plastic-eating mealworm Tenebrio molitor L.</title>
        <authorList>
            <person name="Yang Y."/>
        </authorList>
    </citation>
    <scope>NUCLEOTIDE SEQUENCE</scope>
    <source>
        <strain evidence="1">BIT-L3</strain>
    </source>
</reference>
<dbReference type="Proteomes" id="UP000659047">
    <property type="component" value="Unassembled WGS sequence"/>
</dbReference>
<accession>A0A8K0Y001</accession>
<comment type="caution">
    <text evidence="1">The sequence shown here is derived from an EMBL/GenBank/DDBJ whole genome shotgun (WGS) entry which is preliminary data.</text>
</comment>
<keyword evidence="2" id="KW-1185">Reference proteome</keyword>
<proteinExistence type="predicted"/>
<dbReference type="RefSeq" id="WP_238714347.1">
    <property type="nucleotide sequence ID" value="NZ_JAEPBH010000032.1"/>
</dbReference>
<name>A0A8K0Y001_9ENTR</name>
<dbReference type="AlphaFoldDB" id="A0A8K0Y001"/>
<dbReference type="EMBL" id="JAEPBH010000032">
    <property type="protein sequence ID" value="MBK4716134.1"/>
    <property type="molecule type" value="Genomic_DNA"/>
</dbReference>
<sequence length="86" mass="10028">MEEPQRLLRLSAKKKWLFSLSVLSQKFNSLILLINFLSFGPNPLARVFIAPFPRRDNAYLFITRQPDKEAVSRPITRLKNKVFTGH</sequence>
<evidence type="ECO:0000313" key="1">
    <source>
        <dbReference type="EMBL" id="MBK4716134.1"/>
    </source>
</evidence>
<gene>
    <name evidence="1" type="ORF">JJB97_12520</name>
</gene>
<organism evidence="1 2">
    <name type="scientific">Tenebrionibacter intestinalis</name>
    <dbReference type="NCBI Taxonomy" id="2799638"/>
    <lineage>
        <taxon>Bacteria</taxon>
        <taxon>Pseudomonadati</taxon>
        <taxon>Pseudomonadota</taxon>
        <taxon>Gammaproteobacteria</taxon>
        <taxon>Enterobacterales</taxon>
        <taxon>Enterobacteriaceae</taxon>
        <taxon>Tenebrionibacter/Tenebrionicola group</taxon>
        <taxon>Tenebrionibacter</taxon>
    </lineage>
</organism>
<evidence type="ECO:0000313" key="2">
    <source>
        <dbReference type="Proteomes" id="UP000659047"/>
    </source>
</evidence>